<dbReference type="EMBL" id="JBEPSH010000006">
    <property type="protein sequence ID" value="MET4578314.1"/>
    <property type="molecule type" value="Genomic_DNA"/>
</dbReference>
<dbReference type="SUPFAM" id="SSF53756">
    <property type="entry name" value="UDP-Glycosyltransferase/glycogen phosphorylase"/>
    <property type="match status" value="1"/>
</dbReference>
<organism evidence="3 4">
    <name type="scientific">Ottowia thiooxydans</name>
    <dbReference type="NCBI Taxonomy" id="219182"/>
    <lineage>
        <taxon>Bacteria</taxon>
        <taxon>Pseudomonadati</taxon>
        <taxon>Pseudomonadota</taxon>
        <taxon>Betaproteobacteria</taxon>
        <taxon>Burkholderiales</taxon>
        <taxon>Comamonadaceae</taxon>
        <taxon>Ottowia</taxon>
    </lineage>
</organism>
<dbReference type="Pfam" id="PF00534">
    <property type="entry name" value="Glycos_transf_1"/>
    <property type="match status" value="1"/>
</dbReference>
<accession>A0ABV2QBA5</accession>
<keyword evidence="4" id="KW-1185">Reference proteome</keyword>
<evidence type="ECO:0000259" key="1">
    <source>
        <dbReference type="Pfam" id="PF00534"/>
    </source>
</evidence>
<reference evidence="3 4" key="1">
    <citation type="submission" date="2024-06" db="EMBL/GenBank/DDBJ databases">
        <title>Sorghum-associated microbial communities from plants grown in Nebraska, USA.</title>
        <authorList>
            <person name="Schachtman D."/>
        </authorList>
    </citation>
    <scope>NUCLEOTIDE SEQUENCE [LARGE SCALE GENOMIC DNA]</scope>
    <source>
        <strain evidence="3 4">2709</strain>
    </source>
</reference>
<sequence length="409" mass="44803">MPSIKSSAAPRKTLLVLASTYPRWHGDPEPGFVHELAKRLSGRFRVIVLGPHAPGAKPREIFDGVEVVRYRYGPEKLETLVNDGGIVTNLRLHRWKILLVPSFVLAQAWWAWRLCKREKVDVIHAHWLIPQGLLALWCRRLTGRATPFVVTSHGADLYALRAPALQTLKRLVFRGAHASTVVSSAMLGEVRNLGVNESTVSVIPMGVDMADRFVPDATQNRSRSELLFVGRLVEKKGLRFLLDALPAVLRERPDVTLTIAGFGPDEDQLKAQVLELGVQSAVKFVGALPQTELPALYQHAALFVAPFVKAESGDQEGLPVALMEAVACGCPTLAGDVAGLQDIFGTHADACIVNPRDKAALTIAILGQLGEPEKAAQRSLSMRVALREHLGWDHVAARYARLLEDACHK</sequence>
<evidence type="ECO:0000313" key="4">
    <source>
        <dbReference type="Proteomes" id="UP001549320"/>
    </source>
</evidence>
<dbReference type="Proteomes" id="UP001549320">
    <property type="component" value="Unassembled WGS sequence"/>
</dbReference>
<name>A0ABV2QBA5_9BURK</name>
<dbReference type="RefSeq" id="WP_354445439.1">
    <property type="nucleotide sequence ID" value="NZ_JBEPSH010000006.1"/>
</dbReference>
<evidence type="ECO:0000259" key="2">
    <source>
        <dbReference type="Pfam" id="PF13439"/>
    </source>
</evidence>
<dbReference type="PANTHER" id="PTHR45947">
    <property type="entry name" value="SULFOQUINOVOSYL TRANSFERASE SQD2"/>
    <property type="match status" value="1"/>
</dbReference>
<dbReference type="Pfam" id="PF13439">
    <property type="entry name" value="Glyco_transf_4"/>
    <property type="match status" value="1"/>
</dbReference>
<feature type="domain" description="Glycosyltransferase subfamily 4-like N-terminal" evidence="2">
    <location>
        <begin position="33"/>
        <end position="209"/>
    </location>
</feature>
<evidence type="ECO:0000313" key="3">
    <source>
        <dbReference type="EMBL" id="MET4578314.1"/>
    </source>
</evidence>
<feature type="domain" description="Glycosyl transferase family 1" evidence="1">
    <location>
        <begin position="222"/>
        <end position="375"/>
    </location>
</feature>
<dbReference type="InterPro" id="IPR028098">
    <property type="entry name" value="Glyco_trans_4-like_N"/>
</dbReference>
<protein>
    <submittedName>
        <fullName evidence="3">Glycosyltransferase involved in cell wall biosynthesis</fullName>
    </submittedName>
</protein>
<comment type="caution">
    <text evidence="3">The sequence shown here is derived from an EMBL/GenBank/DDBJ whole genome shotgun (WGS) entry which is preliminary data.</text>
</comment>
<gene>
    <name evidence="3" type="ORF">ABIE13_003430</name>
</gene>
<dbReference type="Gene3D" id="3.40.50.2000">
    <property type="entry name" value="Glycogen Phosphorylase B"/>
    <property type="match status" value="2"/>
</dbReference>
<dbReference type="InterPro" id="IPR001296">
    <property type="entry name" value="Glyco_trans_1"/>
</dbReference>
<dbReference type="InterPro" id="IPR050194">
    <property type="entry name" value="Glycosyltransferase_grp1"/>
</dbReference>
<dbReference type="PANTHER" id="PTHR45947:SF3">
    <property type="entry name" value="SULFOQUINOVOSYL TRANSFERASE SQD2"/>
    <property type="match status" value="1"/>
</dbReference>
<proteinExistence type="predicted"/>